<reference evidence="2 3" key="1">
    <citation type="journal article" date="2019" name="Int. J. Syst. Evol. Microbiol.">
        <title>The Global Catalogue of Microorganisms (GCM) 10K type strain sequencing project: providing services to taxonomists for standard genome sequencing and annotation.</title>
        <authorList>
            <consortium name="The Broad Institute Genomics Platform"/>
            <consortium name="The Broad Institute Genome Sequencing Center for Infectious Disease"/>
            <person name="Wu L."/>
            <person name="Ma J."/>
        </authorList>
    </citation>
    <scope>NUCLEOTIDE SEQUENCE [LARGE SCALE GENOMIC DNA]</scope>
    <source>
        <strain evidence="2 3">JCM 16022</strain>
    </source>
</reference>
<proteinExistence type="predicted"/>
<feature type="region of interest" description="Disordered" evidence="1">
    <location>
        <begin position="1"/>
        <end position="29"/>
    </location>
</feature>
<sequence length="247" mass="26115">MGIFAMGTRRPTDGPEARAELPEVQRQGVPPHFEAVGEALASGSGSTDACEVLGGNLAREGASLEEVLGGLAATCLVVRGREPDHAETRAIAVAWADATLAYLHQLSCEDPLTGLASLAHVRGRLADLYRGEVRRRVRVSESHALVVVAAPVSRDPGERLDADDLTRALRLSHLGATARTVFPGGETIGRLGPSGLAVVARREGLGPRVALLRRLLPDTDQPLRVWIEGLPGTDDAAARLLDELARS</sequence>
<dbReference type="Proteomes" id="UP001501771">
    <property type="component" value="Unassembled WGS sequence"/>
</dbReference>
<protein>
    <recommendedName>
        <fullName evidence="4">PucR family transcriptional regulator</fullName>
    </recommendedName>
</protein>
<dbReference type="EMBL" id="BAAAQR010000015">
    <property type="protein sequence ID" value="GAA2154425.1"/>
    <property type="molecule type" value="Genomic_DNA"/>
</dbReference>
<evidence type="ECO:0008006" key="4">
    <source>
        <dbReference type="Google" id="ProtNLM"/>
    </source>
</evidence>
<keyword evidence="3" id="KW-1185">Reference proteome</keyword>
<dbReference type="RefSeq" id="WP_344156761.1">
    <property type="nucleotide sequence ID" value="NZ_BAAAQR010000015.1"/>
</dbReference>
<feature type="compositionally biased region" description="Basic and acidic residues" evidence="1">
    <location>
        <begin position="10"/>
        <end position="23"/>
    </location>
</feature>
<evidence type="ECO:0000313" key="3">
    <source>
        <dbReference type="Proteomes" id="UP001501771"/>
    </source>
</evidence>
<evidence type="ECO:0000256" key="1">
    <source>
        <dbReference type="SAM" id="MobiDB-lite"/>
    </source>
</evidence>
<name>A0ABN3A5I9_9ACTN</name>
<gene>
    <name evidence="2" type="ORF">GCM10009844_40200</name>
</gene>
<evidence type="ECO:0000313" key="2">
    <source>
        <dbReference type="EMBL" id="GAA2154425.1"/>
    </source>
</evidence>
<organism evidence="2 3">
    <name type="scientific">Nocardioides koreensis</name>
    <dbReference type="NCBI Taxonomy" id="433651"/>
    <lineage>
        <taxon>Bacteria</taxon>
        <taxon>Bacillati</taxon>
        <taxon>Actinomycetota</taxon>
        <taxon>Actinomycetes</taxon>
        <taxon>Propionibacteriales</taxon>
        <taxon>Nocardioidaceae</taxon>
        <taxon>Nocardioides</taxon>
    </lineage>
</organism>
<accession>A0ABN3A5I9</accession>
<comment type="caution">
    <text evidence="2">The sequence shown here is derived from an EMBL/GenBank/DDBJ whole genome shotgun (WGS) entry which is preliminary data.</text>
</comment>